<evidence type="ECO:0000313" key="5">
    <source>
        <dbReference type="EMBL" id="MCA6076804.1"/>
    </source>
</evidence>
<dbReference type="EMBL" id="JAIXNE010000003">
    <property type="protein sequence ID" value="MCA6075676.1"/>
    <property type="molecule type" value="Genomic_DNA"/>
</dbReference>
<comment type="caution">
    <text evidence="3">The sequence shown here is derived from an EMBL/GenBank/DDBJ whole genome shotgun (WGS) entry which is preliminary data.</text>
</comment>
<dbReference type="PANTHER" id="PTHR35340:SF5">
    <property type="entry name" value="ASST-DOMAIN-CONTAINING PROTEIN"/>
    <property type="match status" value="1"/>
</dbReference>
<evidence type="ECO:0000256" key="1">
    <source>
        <dbReference type="SAM" id="MobiDB-lite"/>
    </source>
</evidence>
<dbReference type="GO" id="GO:0004062">
    <property type="term" value="F:aryl sulfotransferase activity"/>
    <property type="evidence" value="ECO:0007669"/>
    <property type="project" value="InterPro"/>
</dbReference>
<evidence type="ECO:0000313" key="3">
    <source>
        <dbReference type="EMBL" id="MCA6074499.1"/>
    </source>
</evidence>
<keyword evidence="6" id="KW-1185">Reference proteome</keyword>
<evidence type="ECO:0000313" key="4">
    <source>
        <dbReference type="EMBL" id="MCA6075676.1"/>
    </source>
</evidence>
<evidence type="ECO:0000256" key="2">
    <source>
        <dbReference type="SAM" id="SignalP"/>
    </source>
</evidence>
<gene>
    <name evidence="3" type="ORF">LDX50_06445</name>
    <name evidence="4" type="ORF">LDX50_12415</name>
    <name evidence="5" type="ORF">LDX50_18135</name>
</gene>
<dbReference type="RefSeq" id="WP_225697614.1">
    <property type="nucleotide sequence ID" value="NZ_JAIXNE010000002.1"/>
</dbReference>
<dbReference type="InterPro" id="IPR010262">
    <property type="entry name" value="Arylsulfotransferase_bact"/>
</dbReference>
<dbReference type="Pfam" id="PF05935">
    <property type="entry name" value="Arylsulfotrans"/>
    <property type="match status" value="1"/>
</dbReference>
<dbReference type="SUPFAM" id="SSF63829">
    <property type="entry name" value="Calcium-dependent phosphotriesterase"/>
    <property type="match status" value="1"/>
</dbReference>
<name>A0A9X1HLL9_9BACT</name>
<dbReference type="EMBL" id="JAIXNE010000004">
    <property type="protein sequence ID" value="MCA6076804.1"/>
    <property type="molecule type" value="Genomic_DNA"/>
</dbReference>
<accession>A0A9X1HLL9</accession>
<feature type="region of interest" description="Disordered" evidence="1">
    <location>
        <begin position="493"/>
        <end position="529"/>
    </location>
</feature>
<dbReference type="InterPro" id="IPR053143">
    <property type="entry name" value="Arylsulfate_ST"/>
</dbReference>
<feature type="signal peptide" evidence="2">
    <location>
        <begin position="1"/>
        <end position="23"/>
    </location>
</feature>
<dbReference type="Proteomes" id="UP001139409">
    <property type="component" value="Unassembled WGS sequence"/>
</dbReference>
<sequence>MKKFLTSVTCAFLAILLMQCNNATTEPVSSGEESDTTKYDQNMFGHFIPRGLITKKENLTDGYAMFAVANSPSVYLVNRDGQVVHEWKGNYFVLSPYLLPDGSIMTNASDPDFPVFAGGGEMGRIQKISWDGEMLWDFEYATEEYLHHHDIAVMPNGNVLAIAWTAKTAEEAIAAGRKPEFTPEAGLWPDKIIEIKPTDRTHGEIVWEWHVWDHMIQDYDPSKKNYGNPAEHPELLDINASGEEPNVITADSLKVLRKMERVRRNTTVENDGSDVYHFNAINYNAELDQIIFSSPNLSEVFIIDHSTTTEEAAGHTGGKMGKGGDFLYRWGNPENYQRGDSTDRRLYHQHDVRWVEKGYPGDGNITVYNNDIPSNRKDSLHYSAIYEITPPVDNQGNYVLGENGRFGPAQPSWVYVAPDTVSFFGGFISGAHRMPNGNTFINEGPRARFMEVTAQGDLLWEYLSPYRGKITKSNGDPVNPMPMTHSTFRSTFISADDPGLQGRELKPLDPQPETFVMPKPPKEEKEKEG</sequence>
<dbReference type="EMBL" id="JAIXNE010000002">
    <property type="protein sequence ID" value="MCA6074499.1"/>
    <property type="molecule type" value="Genomic_DNA"/>
</dbReference>
<feature type="compositionally biased region" description="Basic and acidic residues" evidence="1">
    <location>
        <begin position="520"/>
        <end position="529"/>
    </location>
</feature>
<keyword evidence="2" id="KW-0732">Signal</keyword>
<evidence type="ECO:0000313" key="6">
    <source>
        <dbReference type="Proteomes" id="UP001139409"/>
    </source>
</evidence>
<proteinExistence type="predicted"/>
<dbReference type="PANTHER" id="PTHR35340">
    <property type="entry name" value="PQQ ENZYME REPEAT PROTEIN-RELATED"/>
    <property type="match status" value="1"/>
</dbReference>
<feature type="chain" id="PRO_5041114864" evidence="2">
    <location>
        <begin position="24"/>
        <end position="529"/>
    </location>
</feature>
<reference evidence="3" key="1">
    <citation type="submission" date="2021-09" db="EMBL/GenBank/DDBJ databases">
        <title>Fulvivirga sp. isolated from coastal sediment.</title>
        <authorList>
            <person name="Yu H."/>
        </authorList>
    </citation>
    <scope>NUCLEOTIDE SEQUENCE</scope>
    <source>
        <strain evidence="3">1062</strain>
    </source>
</reference>
<dbReference type="AlphaFoldDB" id="A0A9X1HLL9"/>
<organism evidence="3 6">
    <name type="scientific">Fulvivirga sedimenti</name>
    <dbReference type="NCBI Taxonomy" id="2879465"/>
    <lineage>
        <taxon>Bacteria</taxon>
        <taxon>Pseudomonadati</taxon>
        <taxon>Bacteroidota</taxon>
        <taxon>Cytophagia</taxon>
        <taxon>Cytophagales</taxon>
        <taxon>Fulvivirgaceae</taxon>
        <taxon>Fulvivirga</taxon>
    </lineage>
</organism>
<protein>
    <submittedName>
        <fullName evidence="3">Aryl-sulfate sulfotransferase</fullName>
    </submittedName>
</protein>